<dbReference type="Proteomes" id="UP000622707">
    <property type="component" value="Unassembled WGS sequence"/>
</dbReference>
<protein>
    <recommendedName>
        <fullName evidence="3">Outer membrane protein beta-barrel domain-containing protein</fullName>
    </recommendedName>
</protein>
<comment type="caution">
    <text evidence="1">The sequence shown here is derived from an EMBL/GenBank/DDBJ whole genome shotgun (WGS) entry which is preliminary data.</text>
</comment>
<dbReference type="EMBL" id="JAEQND010000021">
    <property type="protein sequence ID" value="MBL0428689.1"/>
    <property type="molecule type" value="Genomic_DNA"/>
</dbReference>
<gene>
    <name evidence="1" type="ORF">JI746_26530</name>
</gene>
<evidence type="ECO:0000313" key="1">
    <source>
        <dbReference type="EMBL" id="MBL0428689.1"/>
    </source>
</evidence>
<proteinExistence type="predicted"/>
<evidence type="ECO:0000313" key="2">
    <source>
        <dbReference type="Proteomes" id="UP000622707"/>
    </source>
</evidence>
<name>A0ABS1JWJ6_9BURK</name>
<evidence type="ECO:0008006" key="3">
    <source>
        <dbReference type="Google" id="ProtNLM"/>
    </source>
</evidence>
<accession>A0ABS1JWJ6</accession>
<reference evidence="1 2" key="1">
    <citation type="journal article" date="2017" name="Int. J. Syst. Evol. Microbiol.">
        <title>Ramlibacter alkalitolerans sp. nov., alkali-tolerant bacterium isolated from soil of ginseng.</title>
        <authorList>
            <person name="Lee D.H."/>
            <person name="Cha C.J."/>
        </authorList>
    </citation>
    <scope>NUCLEOTIDE SEQUENCE [LARGE SCALE GENOMIC DNA]</scope>
    <source>
        <strain evidence="1 2">KACC 19305</strain>
    </source>
</reference>
<organism evidence="1 2">
    <name type="scientific">Ramlibacter alkalitolerans</name>
    <dbReference type="NCBI Taxonomy" id="2039631"/>
    <lineage>
        <taxon>Bacteria</taxon>
        <taxon>Pseudomonadati</taxon>
        <taxon>Pseudomonadota</taxon>
        <taxon>Betaproteobacteria</taxon>
        <taxon>Burkholderiales</taxon>
        <taxon>Comamonadaceae</taxon>
        <taxon>Ramlibacter</taxon>
    </lineage>
</organism>
<sequence length="181" mass="18619">MWTQRNILVLVLGLVAAAAAVAQLNEALRWRSGQAALGLQPAAVAPAAQCGPFSLACDASAVLPLYESRAATRSISLQVGTSDGLALRPARAQGLSLAVLGKAGLVSDLGVYGRVGTTLGRGNSFAGVAGADAGMSYGIGLSWDFSRRASAMIGFDSYDMRGSAGEARDVRATSLGLQWRY</sequence>
<dbReference type="Gene3D" id="2.40.160.20">
    <property type="match status" value="1"/>
</dbReference>
<keyword evidence="2" id="KW-1185">Reference proteome</keyword>